<feature type="repeat" description="PPR" evidence="3">
    <location>
        <begin position="544"/>
        <end position="578"/>
    </location>
</feature>
<organism evidence="4 5">
    <name type="scientific">Aristolochia fimbriata</name>
    <name type="common">White veined hardy Dutchman's pipe vine</name>
    <dbReference type="NCBI Taxonomy" id="158543"/>
    <lineage>
        <taxon>Eukaryota</taxon>
        <taxon>Viridiplantae</taxon>
        <taxon>Streptophyta</taxon>
        <taxon>Embryophyta</taxon>
        <taxon>Tracheophyta</taxon>
        <taxon>Spermatophyta</taxon>
        <taxon>Magnoliopsida</taxon>
        <taxon>Magnoliidae</taxon>
        <taxon>Piperales</taxon>
        <taxon>Aristolochiaceae</taxon>
        <taxon>Aristolochia</taxon>
    </lineage>
</organism>
<proteinExistence type="inferred from homology"/>
<dbReference type="InterPro" id="IPR011990">
    <property type="entry name" value="TPR-like_helical_dom_sf"/>
</dbReference>
<dbReference type="GO" id="GO:0003729">
    <property type="term" value="F:mRNA binding"/>
    <property type="evidence" value="ECO:0007669"/>
    <property type="project" value="UniProtKB-ARBA"/>
</dbReference>
<feature type="repeat" description="PPR" evidence="3">
    <location>
        <begin position="473"/>
        <end position="507"/>
    </location>
</feature>
<feature type="repeat" description="PPR" evidence="3">
    <location>
        <begin position="508"/>
        <end position="538"/>
    </location>
</feature>
<dbReference type="SUPFAM" id="SSF48452">
    <property type="entry name" value="TPR-like"/>
    <property type="match status" value="1"/>
</dbReference>
<feature type="repeat" description="PPR" evidence="3">
    <location>
        <begin position="169"/>
        <end position="204"/>
    </location>
</feature>
<evidence type="ECO:0000256" key="1">
    <source>
        <dbReference type="ARBA" id="ARBA00022737"/>
    </source>
</evidence>
<dbReference type="EMBL" id="JAINDJ010000003">
    <property type="protein sequence ID" value="KAG9454707.1"/>
    <property type="molecule type" value="Genomic_DNA"/>
</dbReference>
<dbReference type="Pfam" id="PF13041">
    <property type="entry name" value="PPR_2"/>
    <property type="match status" value="3"/>
</dbReference>
<evidence type="ECO:0000313" key="4">
    <source>
        <dbReference type="EMBL" id="KAG9454707.1"/>
    </source>
</evidence>
<dbReference type="FunFam" id="1.25.40.10:FF:000073">
    <property type="entry name" value="Pentatricopeptide repeat-containing protein chloroplastic"/>
    <property type="match status" value="1"/>
</dbReference>
<dbReference type="GO" id="GO:0009451">
    <property type="term" value="P:RNA modification"/>
    <property type="evidence" value="ECO:0007669"/>
    <property type="project" value="InterPro"/>
</dbReference>
<dbReference type="PANTHER" id="PTHR47926:SF431">
    <property type="entry name" value="PENTATRICOPEPTIDE REPEAT-CONTAINING PROTEIN-RELATED"/>
    <property type="match status" value="1"/>
</dbReference>
<dbReference type="NCBIfam" id="TIGR00756">
    <property type="entry name" value="PPR"/>
    <property type="match status" value="6"/>
</dbReference>
<gene>
    <name evidence="4" type="ORF">H6P81_007611</name>
</gene>
<evidence type="ECO:0000313" key="5">
    <source>
        <dbReference type="Proteomes" id="UP000825729"/>
    </source>
</evidence>
<dbReference type="Proteomes" id="UP000825729">
    <property type="component" value="Unassembled WGS sequence"/>
</dbReference>
<dbReference type="InterPro" id="IPR046960">
    <property type="entry name" value="PPR_At4g14850-like_plant"/>
</dbReference>
<protein>
    <recommendedName>
        <fullName evidence="6">Pentatricopeptide repeat-containing protein</fullName>
    </recommendedName>
</protein>
<dbReference type="PROSITE" id="PS51375">
    <property type="entry name" value="PPR"/>
    <property type="match status" value="6"/>
</dbReference>
<dbReference type="PANTHER" id="PTHR47926">
    <property type="entry name" value="PENTATRICOPEPTIDE REPEAT-CONTAINING PROTEIN"/>
    <property type="match status" value="1"/>
</dbReference>
<dbReference type="Pfam" id="PF20431">
    <property type="entry name" value="E_motif"/>
    <property type="match status" value="1"/>
</dbReference>
<feature type="repeat" description="PPR" evidence="3">
    <location>
        <begin position="372"/>
        <end position="406"/>
    </location>
</feature>
<name>A0AAV7F436_ARIFI</name>
<comment type="similarity">
    <text evidence="2">Belongs to the PPR family. PCMP-E subfamily.</text>
</comment>
<accession>A0AAV7F436</accession>
<dbReference type="FunFam" id="1.25.40.10:FF:000361">
    <property type="entry name" value="Pentatricopeptide repeat-containing protein chloroplastic"/>
    <property type="match status" value="1"/>
</dbReference>
<evidence type="ECO:0000256" key="3">
    <source>
        <dbReference type="PROSITE-ProRule" id="PRU00708"/>
    </source>
</evidence>
<sequence>MKVRFFLSQLFESCSNAKSLASLHSFLLKDGYTHDSFFATKLTAFYAKLGALGNAQQVFEETPHRTTFLYNAFLRAHLKAELWRETLLLFCHMHSFSAERPDGYTVPIALKACAELSAIKAGQAIHSFIKKKADIDTDKFVGVALMELYAKSGDVEGAKRVFNEFPEPDVVMWTSMVTWYVQNGDVKEALSFFYQMVMIEGVMPDRVTLVSAVSACAQSENFKYGSSCHGFVFRRGLFCDLPLVNALLNFYAKVGCVHYAKNLFSSIPATDVISWSCMIAGYVQNEKPSEALALYNDMVEEGFEPNSVTAVSALQACAATCDVIQGRKIHELATQKGFELEMAVATALIDMYMKCSCLENAVILFNKMPIKDVVSWAALISGYAQNGLANESINVFRSMLLADTLPDAVTIVKILASSSHLGVLQQALCLHGCLVSRGFEDKVFVRAALIDLYAKCGNLDNAVKVFEATHDRDVVLWSSIIAAYGIHGRGYEAIDMFQRMVDDSCEPNPITFVSILSACSHSGLVEEGIKLFNNMLNSYGVAHNSEHYGIMVDLLCRKGDLEKAVELITQMPTSLGGPHVLGALLGGCRIHKNVNVGEIAAKTLFKVDPNHVGYYILLSNIYACEGSFDKAAELRRMVKVKGLKKTPGLSSVEIGNSINTFQAGDRLHPEFDRICGFLNELEGIMREEGYVPEPTVMLQGLEDML</sequence>
<dbReference type="InterPro" id="IPR046848">
    <property type="entry name" value="E_motif"/>
</dbReference>
<comment type="caution">
    <text evidence="4">The sequence shown here is derived from an EMBL/GenBank/DDBJ whole genome shotgun (WGS) entry which is preliminary data.</text>
</comment>
<dbReference type="InterPro" id="IPR002885">
    <property type="entry name" value="PPR_rpt"/>
</dbReference>
<dbReference type="Pfam" id="PF01535">
    <property type="entry name" value="PPR"/>
    <property type="match status" value="5"/>
</dbReference>
<keyword evidence="5" id="KW-1185">Reference proteome</keyword>
<feature type="repeat" description="PPR" evidence="3">
    <location>
        <begin position="271"/>
        <end position="305"/>
    </location>
</feature>
<dbReference type="FunFam" id="1.25.40.10:FF:000031">
    <property type="entry name" value="Pentatricopeptide repeat-containing protein mitochondrial"/>
    <property type="match status" value="1"/>
</dbReference>
<evidence type="ECO:0000256" key="2">
    <source>
        <dbReference type="ARBA" id="ARBA00061659"/>
    </source>
</evidence>
<dbReference type="AlphaFoldDB" id="A0AAV7F436"/>
<dbReference type="Gene3D" id="1.25.40.10">
    <property type="entry name" value="Tetratricopeptide repeat domain"/>
    <property type="match status" value="5"/>
</dbReference>
<evidence type="ECO:0008006" key="6">
    <source>
        <dbReference type="Google" id="ProtNLM"/>
    </source>
</evidence>
<keyword evidence="1" id="KW-0677">Repeat</keyword>
<dbReference type="FunFam" id="1.25.40.10:FF:000090">
    <property type="entry name" value="Pentatricopeptide repeat-containing protein, chloroplastic"/>
    <property type="match status" value="1"/>
</dbReference>
<reference evidence="4 5" key="1">
    <citation type="submission" date="2021-07" db="EMBL/GenBank/DDBJ databases">
        <title>The Aristolochia fimbriata genome: insights into angiosperm evolution, floral development and chemical biosynthesis.</title>
        <authorList>
            <person name="Jiao Y."/>
        </authorList>
    </citation>
    <scope>NUCLEOTIDE SEQUENCE [LARGE SCALE GENOMIC DNA]</scope>
    <source>
        <strain evidence="4">IBCAS-2021</strain>
        <tissue evidence="4">Leaf</tissue>
    </source>
</reference>